<feature type="compositionally biased region" description="Basic and acidic residues" evidence="1">
    <location>
        <begin position="33"/>
        <end position="45"/>
    </location>
</feature>
<name>A0A1C2DH56_9PSED</name>
<reference evidence="2 3" key="1">
    <citation type="submission" date="2016-08" db="EMBL/GenBank/DDBJ databases">
        <title>Whole genome sequence of Pseudomonas graminis strain UASWS1507, a potential biological control agent for agriculture.</title>
        <authorList>
            <person name="Crovadore J."/>
            <person name="Calmin G."/>
            <person name="Chablais R."/>
            <person name="Cochard B."/>
            <person name="Lefort F."/>
        </authorList>
    </citation>
    <scope>NUCLEOTIDE SEQUENCE [LARGE SCALE GENOMIC DNA]</scope>
    <source>
        <strain evidence="2 3">UASWS1507</strain>
    </source>
</reference>
<accession>A0A1C2DH56</accession>
<feature type="compositionally biased region" description="Basic and acidic residues" evidence="1">
    <location>
        <begin position="53"/>
        <end position="78"/>
    </location>
</feature>
<proteinExistence type="predicted"/>
<feature type="compositionally biased region" description="Polar residues" evidence="1">
    <location>
        <begin position="1"/>
        <end position="16"/>
    </location>
</feature>
<sequence>MSNDTPVDPRNVTQPDAPTLDSAGKPVNVVQRDLNDPDNDTRAVDEIITPTSIREKEQDAEELNKKSAEIERKVADGR</sequence>
<comment type="caution">
    <text evidence="2">The sequence shown here is derived from an EMBL/GenBank/DDBJ whole genome shotgun (WGS) entry which is preliminary data.</text>
</comment>
<dbReference type="EMBL" id="MDEN01000068">
    <property type="protein sequence ID" value="OCX14090.1"/>
    <property type="molecule type" value="Genomic_DNA"/>
</dbReference>
<evidence type="ECO:0000256" key="1">
    <source>
        <dbReference type="SAM" id="MobiDB-lite"/>
    </source>
</evidence>
<dbReference type="RefSeq" id="WP_065991596.1">
    <property type="nucleotide sequence ID" value="NZ_MDEN01000068.1"/>
</dbReference>
<gene>
    <name evidence="2" type="ORF">BBI10_21330</name>
</gene>
<evidence type="ECO:0000313" key="3">
    <source>
        <dbReference type="Proteomes" id="UP000095143"/>
    </source>
</evidence>
<protein>
    <submittedName>
        <fullName evidence="2">Uncharacterized protein</fullName>
    </submittedName>
</protein>
<dbReference type="OrthoDB" id="7013761at2"/>
<feature type="region of interest" description="Disordered" evidence="1">
    <location>
        <begin position="1"/>
        <end position="78"/>
    </location>
</feature>
<organism evidence="2 3">
    <name type="scientific">Pseudomonas graminis</name>
    <dbReference type="NCBI Taxonomy" id="158627"/>
    <lineage>
        <taxon>Bacteria</taxon>
        <taxon>Pseudomonadati</taxon>
        <taxon>Pseudomonadota</taxon>
        <taxon>Gammaproteobacteria</taxon>
        <taxon>Pseudomonadales</taxon>
        <taxon>Pseudomonadaceae</taxon>
        <taxon>Pseudomonas</taxon>
    </lineage>
</organism>
<evidence type="ECO:0000313" key="2">
    <source>
        <dbReference type="EMBL" id="OCX14090.1"/>
    </source>
</evidence>
<dbReference type="Proteomes" id="UP000095143">
    <property type="component" value="Unassembled WGS sequence"/>
</dbReference>
<dbReference type="AlphaFoldDB" id="A0A1C2DH56"/>